<dbReference type="SUPFAM" id="SSF55174">
    <property type="entry name" value="Alpha-L RNA-binding motif"/>
    <property type="match status" value="1"/>
</dbReference>
<dbReference type="SMART" id="SM00363">
    <property type="entry name" value="S4"/>
    <property type="match status" value="1"/>
</dbReference>
<dbReference type="Pfam" id="PF00849">
    <property type="entry name" value="PseudoU_synth_2"/>
    <property type="match status" value="1"/>
</dbReference>
<dbReference type="InterPro" id="IPR020103">
    <property type="entry name" value="PsdUridine_synth_cat_dom_sf"/>
</dbReference>
<dbReference type="InterPro" id="IPR042092">
    <property type="entry name" value="PsdUridine_s_RsuA/RluB/E/F_cat"/>
</dbReference>
<dbReference type="Gene3D" id="3.30.70.1560">
    <property type="entry name" value="Alpha-L RNA-binding motif"/>
    <property type="match status" value="1"/>
</dbReference>
<dbReference type="InterPro" id="IPR006145">
    <property type="entry name" value="PsdUridine_synth_RsuA/RluA"/>
</dbReference>
<dbReference type="Gene3D" id="3.30.70.580">
    <property type="entry name" value="Pseudouridine synthase I, catalytic domain, N-terminal subdomain"/>
    <property type="match status" value="1"/>
</dbReference>
<dbReference type="PROSITE" id="PS01149">
    <property type="entry name" value="PSI_RSU"/>
    <property type="match status" value="1"/>
</dbReference>
<reference evidence="8" key="1">
    <citation type="journal article" date="2019" name="Int. J. Syst. Evol. Microbiol.">
        <title>The Global Catalogue of Microorganisms (GCM) 10K type strain sequencing project: providing services to taxonomists for standard genome sequencing and annotation.</title>
        <authorList>
            <consortium name="The Broad Institute Genomics Platform"/>
            <consortium name="The Broad Institute Genome Sequencing Center for Infectious Disease"/>
            <person name="Wu L."/>
            <person name="Ma J."/>
        </authorList>
    </citation>
    <scope>NUCLEOTIDE SEQUENCE [LARGE SCALE GENOMIC DNA]</scope>
    <source>
        <strain evidence="8">CCM 9110</strain>
    </source>
</reference>
<dbReference type="InterPro" id="IPR036986">
    <property type="entry name" value="S4_RNA-bd_sf"/>
</dbReference>
<keyword evidence="3 5" id="KW-0413">Isomerase</keyword>
<dbReference type="NCBIfam" id="TIGR00093">
    <property type="entry name" value="pseudouridine synthase"/>
    <property type="match status" value="1"/>
</dbReference>
<evidence type="ECO:0000256" key="3">
    <source>
        <dbReference type="ARBA" id="ARBA00023235"/>
    </source>
</evidence>
<dbReference type="InterPro" id="IPR002942">
    <property type="entry name" value="S4_RNA-bd"/>
</dbReference>
<proteinExistence type="inferred from homology"/>
<dbReference type="Gene3D" id="3.10.290.10">
    <property type="entry name" value="RNA-binding S4 domain"/>
    <property type="match status" value="1"/>
</dbReference>
<evidence type="ECO:0000313" key="8">
    <source>
        <dbReference type="Proteomes" id="UP001597199"/>
    </source>
</evidence>
<dbReference type="InterPro" id="IPR000748">
    <property type="entry name" value="PsdUridine_synth_RsuA/RluB/E/F"/>
</dbReference>
<dbReference type="GO" id="GO:0016853">
    <property type="term" value="F:isomerase activity"/>
    <property type="evidence" value="ECO:0007669"/>
    <property type="project" value="UniProtKB-KW"/>
</dbReference>
<evidence type="ECO:0000256" key="5">
    <source>
        <dbReference type="RuleBase" id="RU003887"/>
    </source>
</evidence>
<protein>
    <recommendedName>
        <fullName evidence="5">Pseudouridine synthase</fullName>
        <ecNumber evidence="5">5.4.99.-</ecNumber>
    </recommendedName>
</protein>
<evidence type="ECO:0000256" key="2">
    <source>
        <dbReference type="ARBA" id="ARBA00022884"/>
    </source>
</evidence>
<dbReference type="CDD" id="cd00165">
    <property type="entry name" value="S4"/>
    <property type="match status" value="1"/>
</dbReference>
<feature type="domain" description="RNA-binding S4" evidence="6">
    <location>
        <begin position="1"/>
        <end position="59"/>
    </location>
</feature>
<keyword evidence="8" id="KW-1185">Reference proteome</keyword>
<evidence type="ECO:0000313" key="7">
    <source>
        <dbReference type="EMBL" id="MFD1398413.1"/>
    </source>
</evidence>
<dbReference type="RefSeq" id="WP_204118793.1">
    <property type="nucleotide sequence ID" value="NZ_BOLV01000008.1"/>
</dbReference>
<dbReference type="EC" id="5.4.99.-" evidence="5"/>
<dbReference type="PANTHER" id="PTHR47683">
    <property type="entry name" value="PSEUDOURIDINE SYNTHASE FAMILY PROTEIN-RELATED"/>
    <property type="match status" value="1"/>
</dbReference>
<dbReference type="InterPro" id="IPR018496">
    <property type="entry name" value="PsdUridine_synth_RsuA/RluB_CS"/>
</dbReference>
<dbReference type="Proteomes" id="UP001597199">
    <property type="component" value="Unassembled WGS sequence"/>
</dbReference>
<dbReference type="PROSITE" id="PS50889">
    <property type="entry name" value="S4"/>
    <property type="match status" value="1"/>
</dbReference>
<dbReference type="SUPFAM" id="SSF55120">
    <property type="entry name" value="Pseudouridine synthase"/>
    <property type="match status" value="1"/>
</dbReference>
<name>A0ABW4BEU8_9LACO</name>
<keyword evidence="2 4" id="KW-0694">RNA-binding</keyword>
<accession>A0ABW4BEU8</accession>
<dbReference type="PANTHER" id="PTHR47683:SF4">
    <property type="entry name" value="PSEUDOURIDINE SYNTHASE"/>
    <property type="match status" value="1"/>
</dbReference>
<evidence type="ECO:0000259" key="6">
    <source>
        <dbReference type="SMART" id="SM00363"/>
    </source>
</evidence>
<dbReference type="InterPro" id="IPR020094">
    <property type="entry name" value="TruA/RsuA/RluB/E/F_N"/>
</dbReference>
<evidence type="ECO:0000256" key="1">
    <source>
        <dbReference type="ARBA" id="ARBA00008348"/>
    </source>
</evidence>
<evidence type="ECO:0000256" key="4">
    <source>
        <dbReference type="PROSITE-ProRule" id="PRU00182"/>
    </source>
</evidence>
<dbReference type="EMBL" id="JBHTOA010000018">
    <property type="protein sequence ID" value="MFD1398413.1"/>
    <property type="molecule type" value="Genomic_DNA"/>
</dbReference>
<dbReference type="CDD" id="cd02553">
    <property type="entry name" value="PseudoU_synth_RsuA"/>
    <property type="match status" value="1"/>
</dbReference>
<comment type="similarity">
    <text evidence="1 5">Belongs to the pseudouridine synthase RsuA family.</text>
</comment>
<organism evidence="7 8">
    <name type="scientific">Lacticaseibacillus suilingensis</name>
    <dbReference type="NCBI Taxonomy" id="2799577"/>
    <lineage>
        <taxon>Bacteria</taxon>
        <taxon>Bacillati</taxon>
        <taxon>Bacillota</taxon>
        <taxon>Bacilli</taxon>
        <taxon>Lactobacillales</taxon>
        <taxon>Lactobacillaceae</taxon>
        <taxon>Lacticaseibacillus</taxon>
    </lineage>
</organism>
<sequence length="233" mass="25046">MRLDRFLAHLQFGSRAEVKKMIKAKRVTVDQVVVRDPGLDVAAAAQVAVDGQAVSGALEVYYLLNKPAGVITATQDDTARTVLDLLASADLRPGLFPVGRLDKDTTGLLLLTNDGVLGHALLAPSRHVPKQYLVTMAAPLTPAMKTQLENGLTFAEFTSAPATVTAVANQPLQILLTIHEGKFHQVKRMLHAVGNEVVALKRVQMGPLRLPSDLPSSHYRPLTAAELVALKQA</sequence>
<comment type="caution">
    <text evidence="7">The sequence shown here is derived from an EMBL/GenBank/DDBJ whole genome shotgun (WGS) entry which is preliminary data.</text>
</comment>
<dbReference type="Pfam" id="PF01479">
    <property type="entry name" value="S4"/>
    <property type="match status" value="1"/>
</dbReference>
<gene>
    <name evidence="7" type="ORF">ACFQ41_03740</name>
</gene>
<dbReference type="InterPro" id="IPR050343">
    <property type="entry name" value="RsuA_PseudoU_synthase"/>
</dbReference>